<dbReference type="InterPro" id="IPR004657">
    <property type="entry name" value="MenA"/>
</dbReference>
<dbReference type="Gene3D" id="1.10.357.140">
    <property type="entry name" value="UbiA prenyltransferase"/>
    <property type="match status" value="1"/>
</dbReference>
<dbReference type="EMBL" id="CP071446">
    <property type="protein sequence ID" value="QTA37570.1"/>
    <property type="molecule type" value="Genomic_DNA"/>
</dbReference>
<keyword evidence="3 8" id="KW-1003">Cell membrane</keyword>
<feature type="transmembrane region" description="Helical" evidence="8">
    <location>
        <begin position="84"/>
        <end position="104"/>
    </location>
</feature>
<dbReference type="PANTHER" id="PTHR13929:SF0">
    <property type="entry name" value="UBIA PRENYLTRANSFERASE DOMAIN-CONTAINING PROTEIN 1"/>
    <property type="match status" value="1"/>
</dbReference>
<comment type="similarity">
    <text evidence="8">Belongs to the MenA family. Type 1 subfamily.</text>
</comment>
<keyword evidence="2 8" id="KW-0474">Menaquinone biosynthesis</keyword>
<dbReference type="Gene3D" id="1.20.120.1780">
    <property type="entry name" value="UbiA prenyltransferase"/>
    <property type="match status" value="1"/>
</dbReference>
<keyword evidence="11" id="KW-1185">Reference proteome</keyword>
<feature type="transmembrane region" description="Helical" evidence="8">
    <location>
        <begin position="273"/>
        <end position="289"/>
    </location>
</feature>
<comment type="pathway">
    <text evidence="8">Quinol/quinone metabolism; menaquinone biosynthesis; menaquinol from 1,4-dihydroxy-2-naphthoate: step 1/2.</text>
</comment>
<gene>
    <name evidence="8 10" type="primary">menA</name>
    <name evidence="10" type="ORF">JYK00_07505</name>
</gene>
<keyword evidence="7 8" id="KW-0472">Membrane</keyword>
<feature type="transmembrane region" description="Helical" evidence="8">
    <location>
        <begin position="234"/>
        <end position="253"/>
    </location>
</feature>
<dbReference type="NCBIfam" id="TIGR00751">
    <property type="entry name" value="menA"/>
    <property type="match status" value="1"/>
</dbReference>
<evidence type="ECO:0000256" key="7">
    <source>
        <dbReference type="ARBA" id="ARBA00023136"/>
    </source>
</evidence>
<evidence type="ECO:0000313" key="10">
    <source>
        <dbReference type="EMBL" id="QTA37570.1"/>
    </source>
</evidence>
<name>A0ABX7S709_9BACT</name>
<proteinExistence type="inferred from homology"/>
<evidence type="ECO:0000256" key="1">
    <source>
        <dbReference type="ARBA" id="ARBA00004141"/>
    </source>
</evidence>
<protein>
    <recommendedName>
        <fullName evidence="8 9">1,4-dihydroxy-2-naphthoate octaprenyltransferase</fullName>
        <shortName evidence="8">DHNA-octaprenyltransferase</shortName>
        <ecNumber evidence="8 9">2.5.1.74</ecNumber>
    </recommendedName>
</protein>
<comment type="function">
    <text evidence="8">Conversion of 1,4-dihydroxy-2-naphthoate (DHNA) to demethylmenaquinone (DMK).</text>
</comment>
<dbReference type="InterPro" id="IPR044878">
    <property type="entry name" value="UbiA_sf"/>
</dbReference>
<feature type="transmembrane region" description="Helical" evidence="8">
    <location>
        <begin position="7"/>
        <end position="26"/>
    </location>
</feature>
<comment type="catalytic activity">
    <reaction evidence="8">
        <text>an all-trans-polyprenyl diphosphate + 1,4-dihydroxy-2-naphthoate + H(+) = a 2-demethylmenaquinol + CO2 + diphosphate</text>
        <dbReference type="Rhea" id="RHEA:26478"/>
        <dbReference type="Rhea" id="RHEA-COMP:9563"/>
        <dbReference type="Rhea" id="RHEA-COMP:9564"/>
        <dbReference type="ChEBI" id="CHEBI:11173"/>
        <dbReference type="ChEBI" id="CHEBI:15378"/>
        <dbReference type="ChEBI" id="CHEBI:16526"/>
        <dbReference type="ChEBI" id="CHEBI:33019"/>
        <dbReference type="ChEBI" id="CHEBI:55437"/>
        <dbReference type="ChEBI" id="CHEBI:58914"/>
        <dbReference type="EC" id="2.5.1.74"/>
    </reaction>
</comment>
<evidence type="ECO:0000256" key="4">
    <source>
        <dbReference type="ARBA" id="ARBA00022679"/>
    </source>
</evidence>
<dbReference type="Proteomes" id="UP000671862">
    <property type="component" value="Chromosome"/>
</dbReference>
<evidence type="ECO:0000256" key="6">
    <source>
        <dbReference type="ARBA" id="ARBA00022989"/>
    </source>
</evidence>
<dbReference type="InterPro" id="IPR000537">
    <property type="entry name" value="UbiA_prenyltransferase"/>
</dbReference>
<reference evidence="10 11" key="1">
    <citation type="submission" date="2021-03" db="EMBL/GenBank/DDBJ databases">
        <title>Thermosipho ferrireducens sp.nov., an anaerobic thermophilic iron-reducing bacterium isolated from a deep-sea hydrothermal sulfide deposits.</title>
        <authorList>
            <person name="Zeng X."/>
            <person name="Chen Y."/>
            <person name="Shao Z."/>
        </authorList>
    </citation>
    <scope>NUCLEOTIDE SEQUENCE [LARGE SCALE GENOMIC DNA]</scope>
    <source>
        <strain evidence="10 11">JL129W03</strain>
    </source>
</reference>
<dbReference type="EC" id="2.5.1.74" evidence="8 9"/>
<evidence type="ECO:0000256" key="5">
    <source>
        <dbReference type="ARBA" id="ARBA00022692"/>
    </source>
</evidence>
<evidence type="ECO:0000313" key="11">
    <source>
        <dbReference type="Proteomes" id="UP000671862"/>
    </source>
</evidence>
<evidence type="ECO:0000256" key="9">
    <source>
        <dbReference type="NCBIfam" id="TIGR00751"/>
    </source>
</evidence>
<keyword evidence="4 8" id="KW-0808">Transferase</keyword>
<dbReference type="RefSeq" id="WP_207566294.1">
    <property type="nucleotide sequence ID" value="NZ_CP071446.1"/>
</dbReference>
<organism evidence="10 11">
    <name type="scientific">Thermosipho ferrireducens</name>
    <dbReference type="NCBI Taxonomy" id="2571116"/>
    <lineage>
        <taxon>Bacteria</taxon>
        <taxon>Thermotogati</taxon>
        <taxon>Thermotogota</taxon>
        <taxon>Thermotogae</taxon>
        <taxon>Thermotogales</taxon>
        <taxon>Fervidobacteriaceae</taxon>
        <taxon>Thermosipho</taxon>
    </lineage>
</organism>
<feature type="transmembrane region" description="Helical" evidence="8">
    <location>
        <begin position="209"/>
        <end position="228"/>
    </location>
</feature>
<feature type="transmembrane region" description="Helical" evidence="8">
    <location>
        <begin position="137"/>
        <end position="155"/>
    </location>
</feature>
<dbReference type="InterPro" id="IPR026046">
    <property type="entry name" value="UBIAD1"/>
</dbReference>
<dbReference type="CDD" id="cd13962">
    <property type="entry name" value="PT_UbiA_UBIAD1"/>
    <property type="match status" value="1"/>
</dbReference>
<keyword evidence="6 8" id="KW-1133">Transmembrane helix</keyword>
<sequence>MKVLLIAIRPFSFVASFLPVTVGALLAERFNFSLYFLSLLAAILIHAGVNTTNDYFDFKKGVDNKNSLGSSGLLINGQVKPSKIVTISIVCYILGTLLGLYLVLKVGTGLIWYGIVGILFGYLYTGKPLQLKYKALGTFQVFILMGPLMVLGSYYVQTGQFSYKALLLSIPIGLMTDLILHANEIRDSQFDSKVGIKTLSIILGDKKAANLYFILVVLIYILFIVLYLMKVFNAFILLSFLVLPLYISIFKLLKEKALGKKSPKEIANVDKMGALAEMVITVIIIVSMLR</sequence>
<dbReference type="PIRSF" id="PIRSF005355">
    <property type="entry name" value="UBIAD1"/>
    <property type="match status" value="1"/>
</dbReference>
<keyword evidence="5 8" id="KW-0812">Transmembrane</keyword>
<dbReference type="Pfam" id="PF01040">
    <property type="entry name" value="UbiA"/>
    <property type="match status" value="1"/>
</dbReference>
<accession>A0ABX7S709</accession>
<comment type="subcellular location">
    <subcellularLocation>
        <location evidence="8">Cell membrane</location>
        <topology evidence="8">Multi-pass membrane protein</topology>
    </subcellularLocation>
    <subcellularLocation>
        <location evidence="1">Membrane</location>
        <topology evidence="1">Multi-pass membrane protein</topology>
    </subcellularLocation>
</comment>
<evidence type="ECO:0000256" key="2">
    <source>
        <dbReference type="ARBA" id="ARBA00022428"/>
    </source>
</evidence>
<feature type="transmembrane region" description="Helical" evidence="8">
    <location>
        <begin position="110"/>
        <end position="125"/>
    </location>
</feature>
<dbReference type="PANTHER" id="PTHR13929">
    <property type="entry name" value="1,4-DIHYDROXY-2-NAPHTHOATE OCTAPRENYLTRANSFERASE"/>
    <property type="match status" value="1"/>
</dbReference>
<feature type="transmembrane region" description="Helical" evidence="8">
    <location>
        <begin position="32"/>
        <end position="49"/>
    </location>
</feature>
<evidence type="ECO:0000256" key="8">
    <source>
        <dbReference type="HAMAP-Rule" id="MF_01937"/>
    </source>
</evidence>
<dbReference type="HAMAP" id="MF_01937">
    <property type="entry name" value="MenA_1"/>
    <property type="match status" value="1"/>
</dbReference>
<evidence type="ECO:0000256" key="3">
    <source>
        <dbReference type="ARBA" id="ARBA00022475"/>
    </source>
</evidence>